<evidence type="ECO:0000256" key="1">
    <source>
        <dbReference type="ARBA" id="ARBA00022737"/>
    </source>
</evidence>
<dbReference type="InterPro" id="IPR011990">
    <property type="entry name" value="TPR-like_helical_dom_sf"/>
</dbReference>
<dbReference type="SMART" id="SM00028">
    <property type="entry name" value="TPR"/>
    <property type="match status" value="3"/>
</dbReference>
<keyword evidence="2 3" id="KW-0802">TPR repeat</keyword>
<evidence type="ECO:0000256" key="2">
    <source>
        <dbReference type="ARBA" id="ARBA00022803"/>
    </source>
</evidence>
<reference evidence="4 5" key="1">
    <citation type="submission" date="2022-04" db="EMBL/GenBank/DDBJ databases">
        <title>Positive selection, recombination, and allopatry shape intraspecific diversity of widespread and dominant cyanobacteria.</title>
        <authorList>
            <person name="Wei J."/>
            <person name="Shu W."/>
            <person name="Hu C."/>
        </authorList>
    </citation>
    <scope>NUCLEOTIDE SEQUENCE [LARGE SCALE GENOMIC DNA]</scope>
    <source>
        <strain evidence="4 5">GB2-A5</strain>
    </source>
</reference>
<dbReference type="Proteomes" id="UP001442494">
    <property type="component" value="Unassembled WGS sequence"/>
</dbReference>
<sequence length="475" mass="53940">MLKQIWRSLVRWFQRLFGSDNRRKPTPSSFQPETPKPLSDTDYEFLYTQLLEGVTHGWQQPRVLRFFESLGDRGSQAQWVGWLRRFGDRLLASPVPNNELAARMVQLGQMGCGEISDVSYEIGMQLLTRSPTRTGQREPVSEPVSEIFEYEEYERTEEAPPENNQQEENPELKTVTLDELFVMLEQDAGLRQQVAEQLQIDTTDPQVIIQALVNQFNAADQENADQPAEEVSQQASDEAEAWLNQGVQQVLAENFPEAIASFERATQLKPDNEEAWYSKGIALSHLGQFEEAIASLDKALQLKHNYPEAWNLRGFALQNLNRYEEAIASLDQALQFKLDDWQSWIGRGNCAANSVSYDPLLASLSQLAQNNPNLNQRGFEGQIACYQEGLKYVTQDSEPVGWGILHQAIGNAHHQKGQRDFMIDPYFHQALAEYQEALKTLTEENFPDAYQAILQDIQQVQLALGETNDDISSPG</sequence>
<dbReference type="Pfam" id="PF14559">
    <property type="entry name" value="TPR_19"/>
    <property type="match status" value="1"/>
</dbReference>
<organism evidence="4 5">
    <name type="scientific">Funiculus sociatus GB2-A5</name>
    <dbReference type="NCBI Taxonomy" id="2933946"/>
    <lineage>
        <taxon>Bacteria</taxon>
        <taxon>Bacillati</taxon>
        <taxon>Cyanobacteriota</taxon>
        <taxon>Cyanophyceae</taxon>
        <taxon>Coleofasciculales</taxon>
        <taxon>Coleofasciculaceae</taxon>
        <taxon>Funiculus</taxon>
    </lineage>
</organism>
<dbReference type="EMBL" id="JAMPKK010000032">
    <property type="protein sequence ID" value="MEP0865805.1"/>
    <property type="molecule type" value="Genomic_DNA"/>
</dbReference>
<dbReference type="Gene3D" id="1.25.40.10">
    <property type="entry name" value="Tetratricopeptide repeat domain"/>
    <property type="match status" value="1"/>
</dbReference>
<dbReference type="InterPro" id="IPR019734">
    <property type="entry name" value="TPR_rpt"/>
</dbReference>
<dbReference type="SUPFAM" id="SSF48452">
    <property type="entry name" value="TPR-like"/>
    <property type="match status" value="1"/>
</dbReference>
<feature type="repeat" description="TPR" evidence="3">
    <location>
        <begin position="273"/>
        <end position="306"/>
    </location>
</feature>
<proteinExistence type="predicted"/>
<dbReference type="InterPro" id="IPR051685">
    <property type="entry name" value="Ycf3/AcsC/BcsC/TPR_MFPF"/>
</dbReference>
<feature type="repeat" description="TPR" evidence="3">
    <location>
        <begin position="239"/>
        <end position="272"/>
    </location>
</feature>
<evidence type="ECO:0000313" key="5">
    <source>
        <dbReference type="Proteomes" id="UP001442494"/>
    </source>
</evidence>
<dbReference type="RefSeq" id="WP_190419654.1">
    <property type="nucleotide sequence ID" value="NZ_JAMPKK010000032.1"/>
</dbReference>
<evidence type="ECO:0000313" key="4">
    <source>
        <dbReference type="EMBL" id="MEP0865805.1"/>
    </source>
</evidence>
<evidence type="ECO:0000256" key="3">
    <source>
        <dbReference type="PROSITE-ProRule" id="PRU00339"/>
    </source>
</evidence>
<dbReference type="PANTHER" id="PTHR44943:SF8">
    <property type="entry name" value="TPR REPEAT-CONTAINING PROTEIN MJ0263"/>
    <property type="match status" value="1"/>
</dbReference>
<gene>
    <name evidence="4" type="ORF">NDI37_15150</name>
</gene>
<dbReference type="PANTHER" id="PTHR44943">
    <property type="entry name" value="CELLULOSE SYNTHASE OPERON PROTEIN C"/>
    <property type="match status" value="1"/>
</dbReference>
<feature type="repeat" description="TPR" evidence="3">
    <location>
        <begin position="307"/>
        <end position="340"/>
    </location>
</feature>
<dbReference type="PROSITE" id="PS50005">
    <property type="entry name" value="TPR"/>
    <property type="match status" value="3"/>
</dbReference>
<keyword evidence="5" id="KW-1185">Reference proteome</keyword>
<keyword evidence="1" id="KW-0677">Repeat</keyword>
<protein>
    <submittedName>
        <fullName evidence="4">Tetratricopeptide repeat protein</fullName>
    </submittedName>
</protein>
<accession>A0ABV0JRC9</accession>
<comment type="caution">
    <text evidence="4">The sequence shown here is derived from an EMBL/GenBank/DDBJ whole genome shotgun (WGS) entry which is preliminary data.</text>
</comment>
<name>A0ABV0JRC9_9CYAN</name>